<organism evidence="1 2">
    <name type="scientific">Piloderma croceum (strain F 1598)</name>
    <dbReference type="NCBI Taxonomy" id="765440"/>
    <lineage>
        <taxon>Eukaryota</taxon>
        <taxon>Fungi</taxon>
        <taxon>Dikarya</taxon>
        <taxon>Basidiomycota</taxon>
        <taxon>Agaricomycotina</taxon>
        <taxon>Agaricomycetes</taxon>
        <taxon>Agaricomycetidae</taxon>
        <taxon>Atheliales</taxon>
        <taxon>Atheliaceae</taxon>
        <taxon>Piloderma</taxon>
    </lineage>
</organism>
<protein>
    <submittedName>
        <fullName evidence="1">Uncharacterized protein</fullName>
    </submittedName>
</protein>
<dbReference type="Proteomes" id="UP000054166">
    <property type="component" value="Unassembled WGS sequence"/>
</dbReference>
<reference evidence="2" key="2">
    <citation type="submission" date="2015-01" db="EMBL/GenBank/DDBJ databases">
        <title>Evolutionary Origins and Diversification of the Mycorrhizal Mutualists.</title>
        <authorList>
            <consortium name="DOE Joint Genome Institute"/>
            <consortium name="Mycorrhizal Genomics Consortium"/>
            <person name="Kohler A."/>
            <person name="Kuo A."/>
            <person name="Nagy L.G."/>
            <person name="Floudas D."/>
            <person name="Copeland A."/>
            <person name="Barry K.W."/>
            <person name="Cichocki N."/>
            <person name="Veneault-Fourrey C."/>
            <person name="LaButti K."/>
            <person name="Lindquist E.A."/>
            <person name="Lipzen A."/>
            <person name="Lundell T."/>
            <person name="Morin E."/>
            <person name="Murat C."/>
            <person name="Riley R."/>
            <person name="Ohm R."/>
            <person name="Sun H."/>
            <person name="Tunlid A."/>
            <person name="Henrissat B."/>
            <person name="Grigoriev I.V."/>
            <person name="Hibbett D.S."/>
            <person name="Martin F."/>
        </authorList>
    </citation>
    <scope>NUCLEOTIDE SEQUENCE [LARGE SCALE GENOMIC DNA]</scope>
    <source>
        <strain evidence="2">F 1598</strain>
    </source>
</reference>
<dbReference type="InParanoid" id="A0A0C3CGV9"/>
<gene>
    <name evidence="1" type="ORF">PILCRDRAFT_60979</name>
</gene>
<reference evidence="1 2" key="1">
    <citation type="submission" date="2014-04" db="EMBL/GenBank/DDBJ databases">
        <authorList>
            <consortium name="DOE Joint Genome Institute"/>
            <person name="Kuo A."/>
            <person name="Tarkka M."/>
            <person name="Buscot F."/>
            <person name="Kohler A."/>
            <person name="Nagy L.G."/>
            <person name="Floudas D."/>
            <person name="Copeland A."/>
            <person name="Barry K.W."/>
            <person name="Cichocki N."/>
            <person name="Veneault-Fourrey C."/>
            <person name="LaButti K."/>
            <person name="Lindquist E.A."/>
            <person name="Lipzen A."/>
            <person name="Lundell T."/>
            <person name="Morin E."/>
            <person name="Murat C."/>
            <person name="Sun H."/>
            <person name="Tunlid A."/>
            <person name="Henrissat B."/>
            <person name="Grigoriev I.V."/>
            <person name="Hibbett D.S."/>
            <person name="Martin F."/>
            <person name="Nordberg H.P."/>
            <person name="Cantor M.N."/>
            <person name="Hua S.X."/>
        </authorList>
    </citation>
    <scope>NUCLEOTIDE SEQUENCE [LARGE SCALE GENOMIC DNA]</scope>
    <source>
        <strain evidence="1 2">F 1598</strain>
    </source>
</reference>
<dbReference type="HOGENOM" id="CLU_161516_0_0_1"/>
<dbReference type="OrthoDB" id="2629491at2759"/>
<dbReference type="EMBL" id="KN832975">
    <property type="protein sequence ID" value="KIM88992.1"/>
    <property type="molecule type" value="Genomic_DNA"/>
</dbReference>
<name>A0A0C3CGV9_PILCF</name>
<proteinExistence type="predicted"/>
<evidence type="ECO:0000313" key="1">
    <source>
        <dbReference type="EMBL" id="KIM88992.1"/>
    </source>
</evidence>
<dbReference type="AlphaFoldDB" id="A0A0C3CGV9"/>
<keyword evidence="2" id="KW-1185">Reference proteome</keyword>
<accession>A0A0C3CGV9</accession>
<feature type="non-terminal residue" evidence="1">
    <location>
        <position position="1"/>
    </location>
</feature>
<sequence length="96" mass="11004">IPKILVFSVQNTDIKISKKISFKDGDERVTFSLKGIVYFGDFHYTSKVCSGNSVWFHDGMTTRKECTYEKKLCDFTDTKLTTCQNKTASQVIYAQK</sequence>
<evidence type="ECO:0000313" key="2">
    <source>
        <dbReference type="Proteomes" id="UP000054166"/>
    </source>
</evidence>